<dbReference type="EMBL" id="CATOUU010001103">
    <property type="protein sequence ID" value="CAI9972104.1"/>
    <property type="molecule type" value="Genomic_DNA"/>
</dbReference>
<evidence type="ECO:0000256" key="2">
    <source>
        <dbReference type="SAM" id="MobiDB-lite"/>
    </source>
</evidence>
<gene>
    <name evidence="5" type="ORF">HINF_LOCUS48105</name>
    <name evidence="6" type="ORF">HINF_LOCUS48241</name>
    <name evidence="4" type="ORF">HINF_LOCUS59749</name>
    <name evidence="3" type="ORF">HINF_LOCUS7345</name>
</gene>
<dbReference type="EMBL" id="CAXDID020000221">
    <property type="protein sequence ID" value="CAL6058382.1"/>
    <property type="molecule type" value="Genomic_DNA"/>
</dbReference>
<comment type="caution">
    <text evidence="3">The sequence shown here is derived from an EMBL/GenBank/DDBJ whole genome shotgun (WGS) entry which is preliminary data.</text>
</comment>
<reference evidence="5 7" key="2">
    <citation type="submission" date="2024-07" db="EMBL/GenBank/DDBJ databases">
        <authorList>
            <person name="Akdeniz Z."/>
        </authorList>
    </citation>
    <scope>NUCLEOTIDE SEQUENCE [LARGE SCALE GENOMIC DNA]</scope>
</reference>
<keyword evidence="1" id="KW-0175">Coiled coil</keyword>
<evidence type="ECO:0000313" key="3">
    <source>
        <dbReference type="EMBL" id="CAI9919700.1"/>
    </source>
</evidence>
<evidence type="ECO:0000313" key="6">
    <source>
        <dbReference type="EMBL" id="CAL6058382.1"/>
    </source>
</evidence>
<dbReference type="AlphaFoldDB" id="A0AA86NHB8"/>
<accession>A0AA86NHB8</accession>
<feature type="coiled-coil region" evidence="1">
    <location>
        <begin position="77"/>
        <end position="118"/>
    </location>
</feature>
<sequence length="325" mass="38506">MSGNQQIVSQFQKRYLQQNKTYIQKDPTKLQLSEIQNKFAKIREQLTDKEDNKIYQPPKPKTKRPSPFFKPDVYRKFVRIEINLRKMENEIQKQLDSQQNAKNDNITLKQQLSQIMAEAQKIFSAIQADFKAIPAEEFDYAPYSILLQDISKYQPTASLVLDDVKQNARFQLKQYIDYNSSLIELWTEVRFIVIPYIKSINQLEQFALKQIESSESVHLIRSIQREMDEFRRQLNIPLIADPDKIKKYAQSFIDESKQMIEEIFETFESQIENGNEEELTKVQELVETQQYFEEHVIGLQSEAQVQQLFGALQERVEEVKQMFQK</sequence>
<proteinExistence type="predicted"/>
<dbReference type="EMBL" id="CATOUU010000184">
    <property type="protein sequence ID" value="CAI9919700.1"/>
    <property type="molecule type" value="Genomic_DNA"/>
</dbReference>
<reference evidence="3" key="1">
    <citation type="submission" date="2023-06" db="EMBL/GenBank/DDBJ databases">
        <authorList>
            <person name="Kurt Z."/>
        </authorList>
    </citation>
    <scope>NUCLEOTIDE SEQUENCE</scope>
</reference>
<evidence type="ECO:0000256" key="1">
    <source>
        <dbReference type="SAM" id="Coils"/>
    </source>
</evidence>
<dbReference type="EMBL" id="CAXDID020000219">
    <property type="protein sequence ID" value="CAL6058215.1"/>
    <property type="molecule type" value="Genomic_DNA"/>
</dbReference>
<evidence type="ECO:0000313" key="7">
    <source>
        <dbReference type="Proteomes" id="UP001642409"/>
    </source>
</evidence>
<protein>
    <submittedName>
        <fullName evidence="5">Hypothetical_protein</fullName>
    </submittedName>
</protein>
<name>A0AA86NHB8_9EUKA</name>
<dbReference type="Proteomes" id="UP001642409">
    <property type="component" value="Unassembled WGS sequence"/>
</dbReference>
<feature type="region of interest" description="Disordered" evidence="2">
    <location>
        <begin position="47"/>
        <end position="68"/>
    </location>
</feature>
<evidence type="ECO:0000313" key="5">
    <source>
        <dbReference type="EMBL" id="CAL6058215.1"/>
    </source>
</evidence>
<evidence type="ECO:0000313" key="4">
    <source>
        <dbReference type="EMBL" id="CAI9972104.1"/>
    </source>
</evidence>
<organism evidence="3">
    <name type="scientific">Hexamita inflata</name>
    <dbReference type="NCBI Taxonomy" id="28002"/>
    <lineage>
        <taxon>Eukaryota</taxon>
        <taxon>Metamonada</taxon>
        <taxon>Diplomonadida</taxon>
        <taxon>Hexamitidae</taxon>
        <taxon>Hexamitinae</taxon>
        <taxon>Hexamita</taxon>
    </lineage>
</organism>
<keyword evidence="7" id="KW-1185">Reference proteome</keyword>